<evidence type="ECO:0000256" key="5">
    <source>
        <dbReference type="ARBA" id="ARBA00022825"/>
    </source>
</evidence>
<feature type="domain" description="Peptidase S1" evidence="9">
    <location>
        <begin position="33"/>
        <end position="239"/>
    </location>
</feature>
<keyword evidence="2" id="KW-0645">Protease</keyword>
<proteinExistence type="predicted"/>
<keyword evidence="6" id="KW-1015">Disulfide bond</keyword>
<evidence type="ECO:0000256" key="4">
    <source>
        <dbReference type="ARBA" id="ARBA00022801"/>
    </source>
</evidence>
<organism evidence="10 11">
    <name type="scientific">Drosophila rubida</name>
    <dbReference type="NCBI Taxonomy" id="30044"/>
    <lineage>
        <taxon>Eukaryota</taxon>
        <taxon>Metazoa</taxon>
        <taxon>Ecdysozoa</taxon>
        <taxon>Arthropoda</taxon>
        <taxon>Hexapoda</taxon>
        <taxon>Insecta</taxon>
        <taxon>Pterygota</taxon>
        <taxon>Neoptera</taxon>
        <taxon>Endopterygota</taxon>
        <taxon>Diptera</taxon>
        <taxon>Brachycera</taxon>
        <taxon>Muscomorpha</taxon>
        <taxon>Ephydroidea</taxon>
        <taxon>Drosophilidae</taxon>
        <taxon>Drosophila</taxon>
    </lineage>
</organism>
<evidence type="ECO:0000256" key="6">
    <source>
        <dbReference type="ARBA" id="ARBA00023157"/>
    </source>
</evidence>
<dbReference type="EC" id="3.4.21.4" evidence="8"/>
<dbReference type="InterPro" id="IPR009003">
    <property type="entry name" value="Peptidase_S1_PA"/>
</dbReference>
<dbReference type="PROSITE" id="PS50240">
    <property type="entry name" value="TRYPSIN_DOM"/>
    <property type="match status" value="1"/>
</dbReference>
<dbReference type="GO" id="GO:0004252">
    <property type="term" value="F:serine-type endopeptidase activity"/>
    <property type="evidence" value="ECO:0007669"/>
    <property type="project" value="UniProtKB-EC"/>
</dbReference>
<evidence type="ECO:0000259" key="9">
    <source>
        <dbReference type="PROSITE" id="PS50240"/>
    </source>
</evidence>
<dbReference type="GO" id="GO:0005576">
    <property type="term" value="C:extracellular region"/>
    <property type="evidence" value="ECO:0007669"/>
    <property type="project" value="UniProtKB-SubCell"/>
</dbReference>
<dbReference type="SUPFAM" id="SSF50494">
    <property type="entry name" value="Trypsin-like serine proteases"/>
    <property type="match status" value="1"/>
</dbReference>
<evidence type="ECO:0000256" key="8">
    <source>
        <dbReference type="ARBA" id="ARBA00038868"/>
    </source>
</evidence>
<evidence type="ECO:0000256" key="7">
    <source>
        <dbReference type="ARBA" id="ARBA00036320"/>
    </source>
</evidence>
<evidence type="ECO:0000256" key="1">
    <source>
        <dbReference type="ARBA" id="ARBA00004239"/>
    </source>
</evidence>
<dbReference type="SMART" id="SM00020">
    <property type="entry name" value="Tryp_SPc"/>
    <property type="match status" value="1"/>
</dbReference>
<dbReference type="Pfam" id="PF00089">
    <property type="entry name" value="Trypsin"/>
    <property type="match status" value="1"/>
</dbReference>
<evidence type="ECO:0000256" key="3">
    <source>
        <dbReference type="ARBA" id="ARBA00022729"/>
    </source>
</evidence>
<comment type="caution">
    <text evidence="10">The sequence shown here is derived from an EMBL/GenBank/DDBJ whole genome shotgun (WGS) entry which is preliminary data.</text>
</comment>
<evidence type="ECO:0000256" key="2">
    <source>
        <dbReference type="ARBA" id="ARBA00022670"/>
    </source>
</evidence>
<evidence type="ECO:0000313" key="11">
    <source>
        <dbReference type="Proteomes" id="UP001200034"/>
    </source>
</evidence>
<comment type="subcellular location">
    <subcellularLocation>
        <location evidence="1">Secreted</location>
        <location evidence="1">Extracellular space</location>
    </subcellularLocation>
</comment>
<dbReference type="EMBL" id="JAJJHW010000095">
    <property type="protein sequence ID" value="KAH8387796.1"/>
    <property type="molecule type" value="Genomic_DNA"/>
</dbReference>
<dbReference type="Gene3D" id="2.40.10.10">
    <property type="entry name" value="Trypsin-like serine proteases"/>
    <property type="match status" value="1"/>
</dbReference>
<accession>A0AAD4KBC6</accession>
<keyword evidence="5" id="KW-0720">Serine protease</keyword>
<gene>
    <name evidence="10" type="ORF">KR093_009474</name>
</gene>
<protein>
    <recommendedName>
        <fullName evidence="8">trypsin</fullName>
        <ecNumber evidence="8">3.4.21.4</ecNumber>
    </recommendedName>
</protein>
<reference evidence="10" key="1">
    <citation type="journal article" date="2021" name="Mol. Ecol. Resour.">
        <title>Phylogenomic analyses of the genus Drosophila reveals genomic signals of climate adaptation.</title>
        <authorList>
            <person name="Li F."/>
            <person name="Rane R.V."/>
            <person name="Luria V."/>
            <person name="Xiong Z."/>
            <person name="Chen J."/>
            <person name="Li Z."/>
            <person name="Catullo R.A."/>
            <person name="Griffin P.C."/>
            <person name="Schiffer M."/>
            <person name="Pearce S."/>
            <person name="Lee S.F."/>
            <person name="McElroy K."/>
            <person name="Stocker A."/>
            <person name="Shirriffs J."/>
            <person name="Cockerell F."/>
            <person name="Coppin C."/>
            <person name="Sgro C.M."/>
            <person name="Karger A."/>
            <person name="Cain J.W."/>
            <person name="Weber J.A."/>
            <person name="Santpere G."/>
            <person name="Kirschner M.W."/>
            <person name="Hoffmann A.A."/>
            <person name="Oakeshott J.G."/>
            <person name="Zhang G."/>
        </authorList>
    </citation>
    <scope>NUCLEOTIDE SEQUENCE</scope>
    <source>
        <strain evidence="10">BGI-SZ-2011g</strain>
    </source>
</reference>
<dbReference type="Proteomes" id="UP001200034">
    <property type="component" value="Unassembled WGS sequence"/>
</dbReference>
<dbReference type="InterPro" id="IPR050430">
    <property type="entry name" value="Peptidase_S1"/>
</dbReference>
<dbReference type="AlphaFoldDB" id="A0AAD4KBC6"/>
<keyword evidence="3" id="KW-0732">Signal</keyword>
<sequence length="271" mass="30087">MQPNEQLKKVMKIFIFAFLCTEMRTSYTHRDGLTQRRHIEAEGKRAPFQASIRLKELEQDYYGKGHICAGALVASSVVLTDAHCLYNNGSERFYHPAELRVQLGSTQRFAPTPQSQLFGVTHVHRPPQPLALAILMLDRDVPAAEPHIQPIALSAQLLRGLYDMSSWGTTDRGQQELHEMLTVSVACEWNSWRTVTATSGYQLDAGAPVTRANELVALRTQSGFVEVASHADWLRATTGDGGTQNSSWWGILGLLVFTGYVLKCSSKSLLS</sequence>
<dbReference type="InterPro" id="IPR001254">
    <property type="entry name" value="Trypsin_dom"/>
</dbReference>
<keyword evidence="4" id="KW-0378">Hydrolase</keyword>
<dbReference type="InterPro" id="IPR043504">
    <property type="entry name" value="Peptidase_S1_PA_chymotrypsin"/>
</dbReference>
<name>A0AAD4KBC6_9MUSC</name>
<dbReference type="PANTHER" id="PTHR24276">
    <property type="entry name" value="POLYSERASE-RELATED"/>
    <property type="match status" value="1"/>
</dbReference>
<dbReference type="GO" id="GO:0006508">
    <property type="term" value="P:proteolysis"/>
    <property type="evidence" value="ECO:0007669"/>
    <property type="project" value="UniProtKB-KW"/>
</dbReference>
<comment type="catalytic activity">
    <reaction evidence="7">
        <text>Preferential cleavage: Arg-|-Xaa, Lys-|-Xaa.</text>
        <dbReference type="EC" id="3.4.21.4"/>
    </reaction>
</comment>
<dbReference type="PANTHER" id="PTHR24276:SF91">
    <property type="entry name" value="AT26814P-RELATED"/>
    <property type="match status" value="1"/>
</dbReference>
<evidence type="ECO:0000313" key="10">
    <source>
        <dbReference type="EMBL" id="KAH8387796.1"/>
    </source>
</evidence>
<keyword evidence="11" id="KW-1185">Reference proteome</keyword>